<keyword evidence="3" id="KW-0175">Coiled coil</keyword>
<dbReference type="GO" id="GO:0098003">
    <property type="term" value="P:viral tail assembly"/>
    <property type="evidence" value="ECO:0007669"/>
    <property type="project" value="UniProtKB-KW"/>
</dbReference>
<dbReference type="Pfam" id="PF10145">
    <property type="entry name" value="PhageMin_Tail"/>
    <property type="match status" value="1"/>
</dbReference>
<keyword evidence="1" id="KW-1245">Viral tail assembly</keyword>
<evidence type="ECO:0000259" key="5">
    <source>
        <dbReference type="Pfam" id="PF10145"/>
    </source>
</evidence>
<evidence type="ECO:0000256" key="4">
    <source>
        <dbReference type="SAM" id="MobiDB-lite"/>
    </source>
</evidence>
<dbReference type="InterPro" id="IPR010090">
    <property type="entry name" value="Phage_tape_meas"/>
</dbReference>
<reference evidence="6" key="1">
    <citation type="journal article" date="2021" name="Proc. Natl. Acad. Sci. U.S.A.">
        <title>A Catalog of Tens of Thousands of Viruses from Human Metagenomes Reveals Hidden Associations with Chronic Diseases.</title>
        <authorList>
            <person name="Tisza M.J."/>
            <person name="Buck C.B."/>
        </authorList>
    </citation>
    <scope>NUCLEOTIDE SEQUENCE</scope>
    <source>
        <strain evidence="6">CtpoI7</strain>
    </source>
</reference>
<name>A0A8S5PA28_9CAUD</name>
<feature type="coiled-coil region" evidence="3">
    <location>
        <begin position="73"/>
        <end position="141"/>
    </location>
</feature>
<feature type="coiled-coil region" evidence="3">
    <location>
        <begin position="746"/>
        <end position="773"/>
    </location>
</feature>
<accession>A0A8S5PA28</accession>
<feature type="domain" description="Phage tail tape measure protein" evidence="5">
    <location>
        <begin position="224"/>
        <end position="395"/>
    </location>
</feature>
<evidence type="ECO:0000256" key="2">
    <source>
        <dbReference type="ARBA" id="ARBA00022612"/>
    </source>
</evidence>
<dbReference type="EMBL" id="BK015368">
    <property type="protein sequence ID" value="DAE03520.1"/>
    <property type="molecule type" value="Genomic_DNA"/>
</dbReference>
<feature type="coiled-coil region" evidence="3">
    <location>
        <begin position="838"/>
        <end position="893"/>
    </location>
</feature>
<sequence>MAETPFGKLVVELGINNAKFDQGLSNAQKQLRTLNKAIKGAGEEIKLYGKGSESVTTKLGLMGQAFKANQAIIDENNKSIAKKTAELENLRAAIAKTGSTQEQRDEINSKLNHIEKYKRNIAEATAEMSKLRREYSLLAKEQAIANNTKLTNGQRFIDRGKANTDEANRMLNFSRGWTVAGAAIGASLVGVAKAAVDYEAALAGVKKTTDPTALQFSAFEQGFRNLANTIPVSAKELANMGAMAGQLGIHNESLLTFVETMAKLQTATNIIGEEGAAELAKFMNIMGTSQDRVSNLGSSLVDLGNNFATTEKDILDMALNLAGAGKQIGLSEGSVFGLATALSSVGIEAEKGGSAFSKVMINMAKAVDEMDTSAGSKLREFAGVSGMTAEAFAEVFKNNPAEAIAAFVEGLGTASERGTTAIGILQEMNIKEVRLRDTLLRAGGAHKLFNDAINRGNQAFRDNTALQREFQTFSETTASKLALAKNRLTDVAIEAGNKLLPVLADFLKNSGGWIDGIKGMVEWFSKLPPGIQNVAGALTALAVAGGPLMTIFGYGRLGVGLGQSWWGKLSKKIGESQIKAQEAAGAFKLAETAIEATGTAGLSAGSAIGTLAGSATKAGGAMSILTAIPVSAWLIGIAAVAGLGWLAWKQWGEEGWNAAQKIAKSKENLKQWGVDVGEVVDKSLEKMQQFASDSQMYIATGFSVSESSKEKMKTSTHSMFEAMTQAANDKVKDLQAIYDKLPDAAKASAEKELNERKQKAEEAKQVFADVEAKINAIYDKASQERRSLTKDEVVEVNSLRIQAQQALAKALGSNKGEAEKLFQNMTESIKKMSDEQLRTRIKSLNKMKEEEVNNLNERKQALEDALSNGLIKYSEYHKSVEALENEHKNAMHKIGVQKYKTLKEQRDRAMAHGNDAEADAYDNAMHATAQEFGTTVKAMEAAIELEKELLDRRNKYVSDAMTKFGFELSKNAAEANKAWEKLITDETTGNIVRNIQQVVEKATESEEGWNNLKFIIKEANLTSNAESEIKKALIATGKWDELSFEEKVALVRNDTIGETTDKLITAYGLWNNTEFVEKLAKIDTTAPDAKEKIQALLTEYNVAEKTFANPLNLPTMTDADGTSRVVAKMDEKIRQAQERAKQGANFHTETNAENSTKPQVESLTKAINEVPTRKNTTITADASQAFGVIGSVVNALSHIAMGGWTATLRAITSGYATGTDYHTGGLAFLGDGGRREPFLTPDGMFGVSPATDTLYNLPRGTKVWSSIDKFKRDTLHKPYLANYLGLLPRFANGTIRSFMDDVPNVFARPNTITSSNYTDNSTYSPVLRIEHFHAGQEIDEESLFRKWAWLVKREGDRMW</sequence>
<proteinExistence type="predicted"/>
<feature type="region of interest" description="Disordered" evidence="4">
    <location>
        <begin position="1139"/>
        <end position="1159"/>
    </location>
</feature>
<organism evidence="6">
    <name type="scientific">Siphoviridae sp. ctpoI7</name>
    <dbReference type="NCBI Taxonomy" id="2825678"/>
    <lineage>
        <taxon>Viruses</taxon>
        <taxon>Duplodnaviria</taxon>
        <taxon>Heunggongvirae</taxon>
        <taxon>Uroviricota</taxon>
        <taxon>Caudoviricetes</taxon>
    </lineage>
</organism>
<dbReference type="NCBIfam" id="TIGR01760">
    <property type="entry name" value="tape_meas_TP901"/>
    <property type="match status" value="1"/>
</dbReference>
<feature type="compositionally biased region" description="Polar residues" evidence="4">
    <location>
        <begin position="1145"/>
        <end position="1159"/>
    </location>
</feature>
<dbReference type="PANTHER" id="PTHR37813:SF1">
    <property type="entry name" value="FELS-2 PROPHAGE PROTEIN"/>
    <property type="match status" value="1"/>
</dbReference>
<evidence type="ECO:0000256" key="1">
    <source>
        <dbReference type="ARBA" id="ARBA00022465"/>
    </source>
</evidence>
<dbReference type="PANTHER" id="PTHR37813">
    <property type="entry name" value="FELS-2 PROPHAGE PROTEIN"/>
    <property type="match status" value="1"/>
</dbReference>
<keyword evidence="2" id="KW-1188">Viral release from host cell</keyword>
<evidence type="ECO:0000313" key="6">
    <source>
        <dbReference type="EMBL" id="DAE03520.1"/>
    </source>
</evidence>
<protein>
    <submittedName>
        <fullName evidence="6">Minor tail protein</fullName>
    </submittedName>
</protein>
<evidence type="ECO:0000256" key="3">
    <source>
        <dbReference type="SAM" id="Coils"/>
    </source>
</evidence>